<sequence length="414" mass="46568">MASEAEPFDGNPASPKNLLEPVPFYARLREVDPVYWSDAVHAWFITRHDDVLNCFRDPRLSANRMGFYQAQLGPLEQIGPGLIDNLMLSLTHQMSMRDGPEHVRMRRQTSVGFSPQALDAWRPAIRHTAEQLVARVKSQGRMDVVKAVSRQLPPIVIADFLGIPQEDRDKFLEWSEPIADFNAPAAGTDVVALARRGNVAIGELVDYLKALIEKRRHDPGQDALSQMLQAQEAGRMTLDELVSNTSLILFAGHTTTTDQISNGLYALLTHPEELHKLQSDLGLMRSAVEEMLRFNPAVPYMHRIAAETFELRGKTIKKGDVVFMGLAAANRDPQAFPDPDRFDISRDHLHTKHMAFTFGAHHCIGAGLARRELEITFEVLLTNLPGLRLDEDQAPQLKCHSMMFRGFESLPVRW</sequence>
<dbReference type="InterPro" id="IPR036396">
    <property type="entry name" value="Cyt_P450_sf"/>
</dbReference>
<dbReference type="GO" id="GO:0016705">
    <property type="term" value="F:oxidoreductase activity, acting on paired donors, with incorporation or reduction of molecular oxygen"/>
    <property type="evidence" value="ECO:0007669"/>
    <property type="project" value="InterPro"/>
</dbReference>
<dbReference type="Pfam" id="PF00067">
    <property type="entry name" value="p450"/>
    <property type="match status" value="1"/>
</dbReference>
<dbReference type="InterPro" id="IPR002397">
    <property type="entry name" value="Cyt_P450_B"/>
</dbReference>
<dbReference type="PRINTS" id="PR00385">
    <property type="entry name" value="P450"/>
</dbReference>
<dbReference type="PANTHER" id="PTHR46696">
    <property type="entry name" value="P450, PUTATIVE (EUROFUNG)-RELATED"/>
    <property type="match status" value="1"/>
</dbReference>
<proteinExistence type="inferred from homology"/>
<evidence type="ECO:0008006" key="9">
    <source>
        <dbReference type="Google" id="ProtNLM"/>
    </source>
</evidence>
<dbReference type="GO" id="GO:0020037">
    <property type="term" value="F:heme binding"/>
    <property type="evidence" value="ECO:0007669"/>
    <property type="project" value="InterPro"/>
</dbReference>
<dbReference type="EMBL" id="JPMI01000302">
    <property type="protein sequence ID" value="KFA88182.1"/>
    <property type="molecule type" value="Genomic_DNA"/>
</dbReference>
<evidence type="ECO:0000256" key="1">
    <source>
        <dbReference type="ARBA" id="ARBA00010617"/>
    </source>
</evidence>
<gene>
    <name evidence="7" type="ORF">Q664_43135</name>
</gene>
<evidence type="ECO:0000256" key="6">
    <source>
        <dbReference type="ARBA" id="ARBA00023033"/>
    </source>
</evidence>
<keyword evidence="2" id="KW-0349">Heme</keyword>
<comment type="caution">
    <text evidence="7">The sequence shown here is derived from an EMBL/GenBank/DDBJ whole genome shotgun (WGS) entry which is preliminary data.</text>
</comment>
<dbReference type="RefSeq" id="WP_043409722.1">
    <property type="nucleotide sequence ID" value="NZ_JPMI01000302.1"/>
</dbReference>
<dbReference type="Proteomes" id="UP000028547">
    <property type="component" value="Unassembled WGS sequence"/>
</dbReference>
<dbReference type="GO" id="GO:0004497">
    <property type="term" value="F:monooxygenase activity"/>
    <property type="evidence" value="ECO:0007669"/>
    <property type="project" value="UniProtKB-KW"/>
</dbReference>
<evidence type="ECO:0000256" key="4">
    <source>
        <dbReference type="ARBA" id="ARBA00023002"/>
    </source>
</evidence>
<keyword evidence="4" id="KW-0560">Oxidoreductase</keyword>
<dbReference type="GO" id="GO:0005506">
    <property type="term" value="F:iron ion binding"/>
    <property type="evidence" value="ECO:0007669"/>
    <property type="project" value="InterPro"/>
</dbReference>
<evidence type="ECO:0000313" key="7">
    <source>
        <dbReference type="EMBL" id="KFA88182.1"/>
    </source>
</evidence>
<evidence type="ECO:0000256" key="5">
    <source>
        <dbReference type="ARBA" id="ARBA00023004"/>
    </source>
</evidence>
<keyword evidence="5" id="KW-0408">Iron</keyword>
<dbReference type="SUPFAM" id="SSF48264">
    <property type="entry name" value="Cytochrome P450"/>
    <property type="match status" value="1"/>
</dbReference>
<dbReference type="PANTHER" id="PTHR46696:SF1">
    <property type="entry name" value="CYTOCHROME P450 YJIB-RELATED"/>
    <property type="match status" value="1"/>
</dbReference>
<evidence type="ECO:0000256" key="3">
    <source>
        <dbReference type="ARBA" id="ARBA00022723"/>
    </source>
</evidence>
<reference evidence="7 8" key="1">
    <citation type="submission" date="2014-07" db="EMBL/GenBank/DDBJ databases">
        <title>Draft Genome Sequence of Gephyronic Acid Producer, Cystobacter violaceus Strain Cb vi76.</title>
        <authorList>
            <person name="Stevens D.C."/>
            <person name="Young J."/>
            <person name="Carmichael R."/>
            <person name="Tan J."/>
            <person name="Taylor R.E."/>
        </authorList>
    </citation>
    <scope>NUCLEOTIDE SEQUENCE [LARGE SCALE GENOMIC DNA]</scope>
    <source>
        <strain evidence="7 8">Cb vi76</strain>
    </source>
</reference>
<keyword evidence="3" id="KW-0479">Metal-binding</keyword>
<dbReference type="InterPro" id="IPR001128">
    <property type="entry name" value="Cyt_P450"/>
</dbReference>
<protein>
    <recommendedName>
        <fullName evidence="9">Cytochrome P450</fullName>
    </recommendedName>
</protein>
<dbReference type="FunFam" id="1.10.630.10:FF:000018">
    <property type="entry name" value="Cytochrome P450 monooxygenase"/>
    <property type="match status" value="1"/>
</dbReference>
<dbReference type="PRINTS" id="PR00359">
    <property type="entry name" value="BP450"/>
</dbReference>
<name>A0A084SI97_9BACT</name>
<dbReference type="AlphaFoldDB" id="A0A084SI97"/>
<accession>A0A084SI97</accession>
<organism evidence="7 8">
    <name type="scientific">Archangium violaceum Cb vi76</name>
    <dbReference type="NCBI Taxonomy" id="1406225"/>
    <lineage>
        <taxon>Bacteria</taxon>
        <taxon>Pseudomonadati</taxon>
        <taxon>Myxococcota</taxon>
        <taxon>Myxococcia</taxon>
        <taxon>Myxococcales</taxon>
        <taxon>Cystobacterineae</taxon>
        <taxon>Archangiaceae</taxon>
        <taxon>Archangium</taxon>
    </lineage>
</organism>
<evidence type="ECO:0000256" key="2">
    <source>
        <dbReference type="ARBA" id="ARBA00022617"/>
    </source>
</evidence>
<keyword evidence="6" id="KW-0503">Monooxygenase</keyword>
<evidence type="ECO:0000313" key="8">
    <source>
        <dbReference type="Proteomes" id="UP000028547"/>
    </source>
</evidence>
<dbReference type="CDD" id="cd20625">
    <property type="entry name" value="CYP164-like"/>
    <property type="match status" value="1"/>
</dbReference>
<comment type="similarity">
    <text evidence="1">Belongs to the cytochrome P450 family.</text>
</comment>
<dbReference type="Gene3D" id="1.10.630.10">
    <property type="entry name" value="Cytochrome P450"/>
    <property type="match status" value="1"/>
</dbReference>